<proteinExistence type="inferred from homology"/>
<dbReference type="InterPro" id="IPR037069">
    <property type="entry name" value="AcylCoA_DH/ox_N_sf"/>
</dbReference>
<sequence length="816" mass="90066">MTTLIWLITLTFVLGAAAYLRVSLLTSSLAAAAVILLGNLLDSVSLWMWLPYLLLVIPLNVASIRQNFITRPAMRIYRNIMPEMSSTEKEAIDAGTTWWEADLFAGNPNWRKLHNYPKARLSAEEQAFLDGPVEEVCAMVSQHQVSHELGDLPAEVWDYLKSHGFFAMIIKKQYGGLEFSAYAQSRVLQKLAGVSSELASTVGVPNSLGPGELLQHYGTEAQQQHYLPRLARGEEIPCFALTSPEAGSDAGAIPDFGVVCYGKWQGEQVLGMKLTWNKRYITLAPIATVLGLAFKLRDPEHLLGNEEELGITCALIPTDIDGVEIGRRHFPLNCMFQNGPTRGKEVFVPLSFIIGGEKMAGQGWRMLVECLSVGRGITLPSNSAGGVKTMALASGAYARIRRQFKLPIGKLEGIEEPLARIGGNAYLMDAVAALTTTGIDSGEKPSVISAIVKCHLTERMQKCMIDAMDIHGGKGICLGPNNYLGRGYQAAPIAITVEGANILTRSMIIYGQGAIRCHPYILSEMEAAFEPDELRGLRMFDRALFGHIGFSLSNFVRSLWMGVTGSYLSNAPVHDKTRRYYQQINRFSANLALLSDVAMATLGGSLKRKERISARLGDMLSQLYLASATLKRYEDDGRLTEDLPLLQWAVEDCLYRLQVSLDELLDNFPNRLGPVLRVVIFPFGRPIKRPSDKLDHKVARIMQTPCASRNRLGNGQYLKATANNPVGIQEHTLRDILLAEPLYDKVCKAAGKRYPFMQLDKIAAEGKALGVLSDDEVKLLEQAERGRLLSINVDDFDPEELKANTLKRVDTKHKAA</sequence>
<evidence type="ECO:0000256" key="13">
    <source>
        <dbReference type="ARBA" id="ARBA00049247"/>
    </source>
</evidence>
<comment type="catalytic activity">
    <reaction evidence="13">
        <text>a long-chain 2,3-saturated fatty acyl-CoA + oxidized [electron-transfer flavoprotein] + H(+) = a long-chain (2E)-enoyl-CoA + reduced [electron-transfer flavoprotein]</text>
        <dbReference type="Rhea" id="RHEA:17721"/>
        <dbReference type="Rhea" id="RHEA-COMP:10685"/>
        <dbReference type="Rhea" id="RHEA-COMP:10686"/>
        <dbReference type="ChEBI" id="CHEBI:15378"/>
        <dbReference type="ChEBI" id="CHEBI:57692"/>
        <dbReference type="ChEBI" id="CHEBI:58307"/>
        <dbReference type="ChEBI" id="CHEBI:83721"/>
        <dbReference type="ChEBI" id="CHEBI:83727"/>
        <dbReference type="EC" id="1.3.8.8"/>
    </reaction>
</comment>
<evidence type="ECO:0000313" key="18">
    <source>
        <dbReference type="Proteomes" id="UP000662770"/>
    </source>
</evidence>
<dbReference type="Pfam" id="PF00441">
    <property type="entry name" value="Acyl-CoA_dh_1"/>
    <property type="match status" value="1"/>
</dbReference>
<name>A0ABX7QWG7_9GAMM</name>
<feature type="domain" description="Acyl-CoA dehydrogenase/oxidase C-terminal" evidence="14">
    <location>
        <begin position="361"/>
        <end position="508"/>
    </location>
</feature>
<dbReference type="NCBIfam" id="NF038187">
    <property type="entry name" value="FadE_coli"/>
    <property type="match status" value="1"/>
</dbReference>
<feature type="domain" description="Acyl-CoA dehydrogenase/oxidase N-terminal" evidence="15">
    <location>
        <begin position="133"/>
        <end position="234"/>
    </location>
</feature>
<comment type="pathway">
    <text evidence="2">Lipid metabolism; fatty acid beta-oxidation.</text>
</comment>
<reference evidence="17 18" key="1">
    <citation type="submission" date="2021-03" db="EMBL/GenBank/DDBJ databases">
        <title>Novel species identification of genus Shewanella.</title>
        <authorList>
            <person name="Liu G."/>
            <person name="Zhang Q."/>
        </authorList>
    </citation>
    <scope>NUCLEOTIDE SEQUENCE [LARGE SCALE GENOMIC DNA]</scope>
    <source>
        <strain evidence="17 18">FJAT-51800</strain>
    </source>
</reference>
<dbReference type="SUPFAM" id="SSF47203">
    <property type="entry name" value="Acyl-CoA dehydrogenase C-terminal domain-like"/>
    <property type="match status" value="1"/>
</dbReference>
<evidence type="ECO:0000256" key="12">
    <source>
        <dbReference type="ARBA" id="ARBA00047882"/>
    </source>
</evidence>
<dbReference type="EC" id="1.3.8.7" evidence="4"/>
<keyword evidence="8" id="KW-0274">FAD</keyword>
<evidence type="ECO:0000256" key="1">
    <source>
        <dbReference type="ARBA" id="ARBA00001974"/>
    </source>
</evidence>
<dbReference type="InterPro" id="IPR036250">
    <property type="entry name" value="AcylCo_DH-like_C"/>
</dbReference>
<dbReference type="InterPro" id="IPR015396">
    <property type="entry name" value="FadE_C"/>
</dbReference>
<evidence type="ECO:0000256" key="10">
    <source>
        <dbReference type="ARBA" id="ARBA00023002"/>
    </source>
</evidence>
<keyword evidence="10 17" id="KW-0560">Oxidoreductase</keyword>
<dbReference type="Gene3D" id="1.10.540.10">
    <property type="entry name" value="Acyl-CoA dehydrogenase/oxidase, N-terminal domain"/>
    <property type="match status" value="1"/>
</dbReference>
<dbReference type="InterPro" id="IPR013786">
    <property type="entry name" value="AcylCoA_DH/ox_N"/>
</dbReference>
<evidence type="ECO:0000313" key="17">
    <source>
        <dbReference type="EMBL" id="QSX35250.1"/>
    </source>
</evidence>
<evidence type="ECO:0000256" key="3">
    <source>
        <dbReference type="ARBA" id="ARBA00009347"/>
    </source>
</evidence>
<dbReference type="Gene3D" id="1.20.140.10">
    <property type="entry name" value="Butyryl-CoA Dehydrogenase, subunit A, domain 3"/>
    <property type="match status" value="1"/>
</dbReference>
<dbReference type="NCBIfam" id="NF007000">
    <property type="entry name" value="PRK09463.1"/>
    <property type="match status" value="1"/>
</dbReference>
<evidence type="ECO:0000256" key="7">
    <source>
        <dbReference type="ARBA" id="ARBA00022630"/>
    </source>
</evidence>
<gene>
    <name evidence="17" type="primary">fadE</name>
    <name evidence="17" type="ORF">JYB87_08685</name>
</gene>
<dbReference type="Gene3D" id="2.40.110.10">
    <property type="entry name" value="Butyryl-CoA Dehydrogenase, subunit A, domain 2"/>
    <property type="match status" value="1"/>
</dbReference>
<dbReference type="EMBL" id="CP071503">
    <property type="protein sequence ID" value="QSX35250.1"/>
    <property type="molecule type" value="Genomic_DNA"/>
</dbReference>
<evidence type="ECO:0000256" key="11">
    <source>
        <dbReference type="ARBA" id="ARBA00023098"/>
    </source>
</evidence>
<feature type="domain" description="Acyl-CoA dehydrogenase C-terminal bacterial-type" evidence="16">
    <location>
        <begin position="515"/>
        <end position="796"/>
    </location>
</feature>
<organism evidence="17 18">
    <name type="scientific">Shewanella avicenniae</name>
    <dbReference type="NCBI Taxonomy" id="2814294"/>
    <lineage>
        <taxon>Bacteria</taxon>
        <taxon>Pseudomonadati</taxon>
        <taxon>Pseudomonadota</taxon>
        <taxon>Gammaproteobacteria</taxon>
        <taxon>Alteromonadales</taxon>
        <taxon>Shewanellaceae</taxon>
        <taxon>Shewanella</taxon>
    </lineage>
</organism>
<dbReference type="RefSeq" id="WP_207356444.1">
    <property type="nucleotide sequence ID" value="NZ_CP071503.1"/>
</dbReference>
<evidence type="ECO:0000259" key="16">
    <source>
        <dbReference type="Pfam" id="PF09317"/>
    </source>
</evidence>
<dbReference type="NCBIfam" id="NF009586">
    <property type="entry name" value="PRK13026.1"/>
    <property type="match status" value="1"/>
</dbReference>
<dbReference type="Pfam" id="PF02771">
    <property type="entry name" value="Acyl-CoA_dh_N"/>
    <property type="match status" value="1"/>
</dbReference>
<comment type="catalytic activity">
    <reaction evidence="12">
        <text>a medium-chain 2,3-saturated fatty acyl-CoA + oxidized [electron-transfer flavoprotein] + H(+) = a medium-chain (2E)-enoyl-CoA + reduced [electron-transfer flavoprotein]</text>
        <dbReference type="Rhea" id="RHEA:14477"/>
        <dbReference type="Rhea" id="RHEA-COMP:10685"/>
        <dbReference type="Rhea" id="RHEA-COMP:10686"/>
        <dbReference type="ChEBI" id="CHEBI:15378"/>
        <dbReference type="ChEBI" id="CHEBI:57692"/>
        <dbReference type="ChEBI" id="CHEBI:58307"/>
        <dbReference type="ChEBI" id="CHEBI:83723"/>
        <dbReference type="ChEBI" id="CHEBI:83726"/>
        <dbReference type="EC" id="1.3.8.7"/>
    </reaction>
</comment>
<protein>
    <recommendedName>
        <fullName evidence="6">Acyl-coenzyme A dehydrogenase</fullName>
        <ecNumber evidence="4">1.3.8.7</ecNumber>
        <ecNumber evidence="5">1.3.8.8</ecNumber>
    </recommendedName>
</protein>
<dbReference type="PANTHER" id="PTHR48083">
    <property type="entry name" value="MEDIUM-CHAIN SPECIFIC ACYL-COA DEHYDROGENASE, MITOCHONDRIAL-RELATED"/>
    <property type="match status" value="1"/>
</dbReference>
<dbReference type="InterPro" id="IPR047634">
    <property type="entry name" value="FadE"/>
</dbReference>
<keyword evidence="7" id="KW-0285">Flavoprotein</keyword>
<dbReference type="InterPro" id="IPR050741">
    <property type="entry name" value="Acyl-CoA_dehydrogenase"/>
</dbReference>
<dbReference type="InterPro" id="IPR046373">
    <property type="entry name" value="Acyl-CoA_Oxase/DH_mid-dom_sf"/>
</dbReference>
<dbReference type="Pfam" id="PF09317">
    <property type="entry name" value="ACDH_C"/>
    <property type="match status" value="1"/>
</dbReference>
<comment type="cofactor">
    <cofactor evidence="1">
        <name>FAD</name>
        <dbReference type="ChEBI" id="CHEBI:57692"/>
    </cofactor>
</comment>
<keyword evidence="11" id="KW-0443">Lipid metabolism</keyword>
<evidence type="ECO:0000259" key="15">
    <source>
        <dbReference type="Pfam" id="PF02771"/>
    </source>
</evidence>
<comment type="similarity">
    <text evidence="3">Belongs to the acyl-CoA dehydrogenase family.</text>
</comment>
<accession>A0ABX7QWG7</accession>
<evidence type="ECO:0000256" key="5">
    <source>
        <dbReference type="ARBA" id="ARBA00012040"/>
    </source>
</evidence>
<evidence type="ECO:0000256" key="2">
    <source>
        <dbReference type="ARBA" id="ARBA00005005"/>
    </source>
</evidence>
<dbReference type="InterPro" id="IPR009075">
    <property type="entry name" value="AcylCo_DH/oxidase_C"/>
</dbReference>
<evidence type="ECO:0000256" key="8">
    <source>
        <dbReference type="ARBA" id="ARBA00022827"/>
    </source>
</evidence>
<dbReference type="SUPFAM" id="SSF56645">
    <property type="entry name" value="Acyl-CoA dehydrogenase NM domain-like"/>
    <property type="match status" value="1"/>
</dbReference>
<evidence type="ECO:0000259" key="14">
    <source>
        <dbReference type="Pfam" id="PF00441"/>
    </source>
</evidence>
<keyword evidence="9" id="KW-0276">Fatty acid metabolism</keyword>
<evidence type="ECO:0000256" key="4">
    <source>
        <dbReference type="ARBA" id="ARBA00012033"/>
    </source>
</evidence>
<dbReference type="InterPro" id="IPR009100">
    <property type="entry name" value="AcylCoA_DH/oxidase_NM_dom_sf"/>
</dbReference>
<evidence type="ECO:0000256" key="9">
    <source>
        <dbReference type="ARBA" id="ARBA00022832"/>
    </source>
</evidence>
<dbReference type="PANTHER" id="PTHR48083:SF18">
    <property type="entry name" value="ACYL-COENZYME A DEHYDROGENASE"/>
    <property type="match status" value="1"/>
</dbReference>
<keyword evidence="18" id="KW-1185">Reference proteome</keyword>
<dbReference type="GO" id="GO:0004466">
    <property type="term" value="F:long-chain fatty acyl-CoA dehydrogenase activity"/>
    <property type="evidence" value="ECO:0007669"/>
    <property type="project" value="UniProtKB-EC"/>
</dbReference>
<dbReference type="GO" id="GO:0070991">
    <property type="term" value="F:medium-chain fatty acyl-CoA dehydrogenase activity"/>
    <property type="evidence" value="ECO:0007669"/>
    <property type="project" value="UniProtKB-EC"/>
</dbReference>
<dbReference type="EC" id="1.3.8.8" evidence="5"/>
<dbReference type="Proteomes" id="UP000662770">
    <property type="component" value="Chromosome"/>
</dbReference>
<evidence type="ECO:0000256" key="6">
    <source>
        <dbReference type="ARBA" id="ARBA00020144"/>
    </source>
</evidence>